<accession>A0A1H4Q9E8</accession>
<reference evidence="4" key="1">
    <citation type="submission" date="2016-10" db="EMBL/GenBank/DDBJ databases">
        <authorList>
            <person name="Varghese N."/>
            <person name="Submissions S."/>
        </authorList>
    </citation>
    <scope>NUCLEOTIDE SEQUENCE [LARGE SCALE GENOMIC DNA]</scope>
    <source>
        <strain evidence="4">DSM 16089</strain>
    </source>
</reference>
<dbReference type="InterPro" id="IPR051534">
    <property type="entry name" value="CBASS_pafABC_assoc_protein"/>
</dbReference>
<dbReference type="Pfam" id="PF08279">
    <property type="entry name" value="HTH_11"/>
    <property type="match status" value="1"/>
</dbReference>
<feature type="domain" description="Helix-turn-helix type 11" evidence="1">
    <location>
        <begin position="6"/>
        <end position="62"/>
    </location>
</feature>
<name>A0A1H4Q9E8_9MICO</name>
<dbReference type="SUPFAM" id="SSF46785">
    <property type="entry name" value="Winged helix' DNA-binding domain"/>
    <property type="match status" value="1"/>
</dbReference>
<dbReference type="PANTHER" id="PTHR34580:SF1">
    <property type="entry name" value="PROTEIN PAFC"/>
    <property type="match status" value="1"/>
</dbReference>
<dbReference type="RefSeq" id="WP_060927525.1">
    <property type="nucleotide sequence ID" value="NZ_FNSQ01000005.1"/>
</dbReference>
<dbReference type="Proteomes" id="UP000183750">
    <property type="component" value="Unassembled WGS sequence"/>
</dbReference>
<dbReference type="AlphaFoldDB" id="A0A1H4Q9E8"/>
<dbReference type="PANTHER" id="PTHR34580">
    <property type="match status" value="1"/>
</dbReference>
<evidence type="ECO:0000259" key="1">
    <source>
        <dbReference type="Pfam" id="PF08279"/>
    </source>
</evidence>
<protein>
    <submittedName>
        <fullName evidence="3">HTH domain-containing protein</fullName>
    </submittedName>
</protein>
<evidence type="ECO:0000259" key="2">
    <source>
        <dbReference type="Pfam" id="PF13280"/>
    </source>
</evidence>
<dbReference type="InterPro" id="IPR036390">
    <property type="entry name" value="WH_DNA-bd_sf"/>
</dbReference>
<dbReference type="OrthoDB" id="3171994at2"/>
<dbReference type="PROSITE" id="PS52050">
    <property type="entry name" value="WYL"/>
    <property type="match status" value="1"/>
</dbReference>
<dbReference type="Gene3D" id="1.10.10.10">
    <property type="entry name" value="Winged helix-like DNA-binding domain superfamily/Winged helix DNA-binding domain"/>
    <property type="match status" value="1"/>
</dbReference>
<feature type="domain" description="WYL" evidence="2">
    <location>
        <begin position="140"/>
        <end position="202"/>
    </location>
</feature>
<dbReference type="InterPro" id="IPR036388">
    <property type="entry name" value="WH-like_DNA-bd_sf"/>
</dbReference>
<dbReference type="InterPro" id="IPR013196">
    <property type="entry name" value="HTH_11"/>
</dbReference>
<evidence type="ECO:0000313" key="3">
    <source>
        <dbReference type="EMBL" id="SEC16158.1"/>
    </source>
</evidence>
<dbReference type="InterPro" id="IPR026881">
    <property type="entry name" value="WYL_dom"/>
</dbReference>
<evidence type="ECO:0000313" key="4">
    <source>
        <dbReference type="Proteomes" id="UP000183750"/>
    </source>
</evidence>
<dbReference type="EMBL" id="FNSQ01000005">
    <property type="protein sequence ID" value="SEC16158.1"/>
    <property type="molecule type" value="Genomic_DNA"/>
</dbReference>
<dbReference type="Pfam" id="PF13280">
    <property type="entry name" value="WYL"/>
    <property type="match status" value="1"/>
</dbReference>
<sequence>MNRTDRLYALVEELRAMSPRPRSARWLAERFEVSRRTVERDLSALQQAGLPIWAEPGRTGGYVIDAAATLGPAGFTLDEAIAVLIGLGGLRRSPFRQPAATAARKILAVMPDEEARRAKALASRVHLLEPVEESPTPPAFATALRAGRVVRLRYRDPAGRESVREVEPLGSIGKDGYWYLIAWCRLRDGVRAFRGDRMLSVDLTDERPEPRILRREDLGIQYGHLRSVIDD</sequence>
<keyword evidence="4" id="KW-1185">Reference proteome</keyword>
<proteinExistence type="predicted"/>
<gene>
    <name evidence="3" type="ORF">SAMN04489807_3033</name>
</gene>
<organism evidence="3 4">
    <name type="scientific">Microbacterium hydrocarbonoxydans</name>
    <dbReference type="NCBI Taxonomy" id="273678"/>
    <lineage>
        <taxon>Bacteria</taxon>
        <taxon>Bacillati</taxon>
        <taxon>Actinomycetota</taxon>
        <taxon>Actinomycetes</taxon>
        <taxon>Micrococcales</taxon>
        <taxon>Microbacteriaceae</taxon>
        <taxon>Microbacterium</taxon>
    </lineage>
</organism>